<dbReference type="Pfam" id="PF07714">
    <property type="entry name" value="PK_Tyr_Ser-Thr"/>
    <property type="match status" value="1"/>
</dbReference>
<evidence type="ECO:0000256" key="1">
    <source>
        <dbReference type="ARBA" id="ARBA00008171"/>
    </source>
</evidence>
<dbReference type="PROSITE" id="PS00108">
    <property type="entry name" value="PROTEIN_KINASE_ST"/>
    <property type="match status" value="1"/>
</dbReference>
<dbReference type="PROSITE" id="PS00107">
    <property type="entry name" value="PROTEIN_KINASE_ATP"/>
    <property type="match status" value="1"/>
</dbReference>
<dbReference type="InterPro" id="IPR000719">
    <property type="entry name" value="Prot_kinase_dom"/>
</dbReference>
<dbReference type="AlphaFoldDB" id="A0ABD3UVQ5"/>
<organism evidence="8 9">
    <name type="scientific">Sinanodonta woodiana</name>
    <name type="common">Chinese pond mussel</name>
    <name type="synonym">Anodonta woodiana</name>
    <dbReference type="NCBI Taxonomy" id="1069815"/>
    <lineage>
        <taxon>Eukaryota</taxon>
        <taxon>Metazoa</taxon>
        <taxon>Spiralia</taxon>
        <taxon>Lophotrochozoa</taxon>
        <taxon>Mollusca</taxon>
        <taxon>Bivalvia</taxon>
        <taxon>Autobranchia</taxon>
        <taxon>Heteroconchia</taxon>
        <taxon>Palaeoheterodonta</taxon>
        <taxon>Unionida</taxon>
        <taxon>Unionoidea</taxon>
        <taxon>Unionidae</taxon>
        <taxon>Unioninae</taxon>
        <taxon>Sinanodonta</taxon>
    </lineage>
</organism>
<keyword evidence="3 5" id="KW-0547">Nucleotide-binding</keyword>
<dbReference type="PROSITE" id="PS50011">
    <property type="entry name" value="PROTEIN_KINASE_DOM"/>
    <property type="match status" value="1"/>
</dbReference>
<dbReference type="Gene3D" id="3.40.50.300">
    <property type="entry name" value="P-loop containing nucleotide triphosphate hydrolases"/>
    <property type="match status" value="1"/>
</dbReference>
<reference evidence="8 9" key="1">
    <citation type="submission" date="2024-11" db="EMBL/GenBank/DDBJ databases">
        <title>Chromosome-level genome assembly of the freshwater bivalve Anodonta woodiana.</title>
        <authorList>
            <person name="Chen X."/>
        </authorList>
    </citation>
    <scope>NUCLEOTIDE SEQUENCE [LARGE SCALE GENOMIC DNA]</scope>
    <source>
        <strain evidence="8">MN2024</strain>
        <tissue evidence="8">Gills</tissue>
    </source>
</reference>
<feature type="domain" description="Protein kinase" evidence="7">
    <location>
        <begin position="732"/>
        <end position="1014"/>
    </location>
</feature>
<protein>
    <recommendedName>
        <fullName evidence="7">Protein kinase domain-containing protein</fullName>
    </recommendedName>
</protein>
<evidence type="ECO:0000256" key="2">
    <source>
        <dbReference type="ARBA" id="ARBA00022527"/>
    </source>
</evidence>
<dbReference type="InterPro" id="IPR008271">
    <property type="entry name" value="Ser/Thr_kinase_AS"/>
</dbReference>
<sequence length="1021" mass="115790">MSSSTGVHLLRASVTKEDICKLPDIRQAIKLFKDVGLDPKGIKSLNEAKKFLVDLYDEKERDGEKITLVEGKVSEGLAKAAEKENENKQKLISMYSEVNDFFKELPKNLKLNLNQVFPDVENMFAKKQKNLEKNECTILVAGDTTAGKSSLINLLLGVDLLPTSALSCTATICEIRTDKQGCKEAIAHYRTNNVGAHEGRKAYKLPPRILDLSDKEGKGIEDLHKVLQETDEDGNSPYSKVELTWPFSMLEEGMVIVDTPGLGGIGRMSQHVTSYLEKSFGFIYVINSTSGIMKGRLQDFLRTVVNSAGEDGFDSDSTLFIANKWDLIGENDRPLLTGNLRNKLLGFYPGMKDDQLRFLSIKQAHEGIRLRNQTADYTELCLALEKLLPESLRSKSNSHYRWLSVVLKRSLYNLKVARVMASQRKDKIQEQYEKLEIQMKKIEENANDSIARLRRTMETETDQVQKRVLEALQSKEMQTSLMDWKSNEIPVGTDPKKVLKEASEKIAERIANQINIWEKKNDIERRIKDSIIDVFKKDFELMEDQLAKCEGALLGGEQGVVTDLHQSIKKQVPIKLLFKRMTKNVDDDAKAVRGLGGAISELGSIDTHRMKEAKALLKDIKKKSAESVMQEATALYVGSIFQSKDIGQRIHHYFSQFIKGIDAVANMIPDFLRADRELIKNLQEELKTFDKSLADEYPRMLTKGANLQGRLDLFYVNSIMKFDYQLSDIVWGKDSAPIGSGSFADVYLAQLKEGGKSESSLIPVALKVFRDELRASTVTDILLEDRVLRNVEHENVIKYFGATYRYKNLAQKKGVQWILIMEKCAYTLKNVYVSDESENPGKQTNGSSQQLRAMHVLAEYFVQIVSGLQYLHEKGLVHRDLKLDNILVDDHNNVKLSDVGLTKPVESIAFTVAGSRMYMAPEVLLQSVLNYDHRADIFALGIILWEMWYGIDAAEHTQSKVFGSFEESVRNGMRPSITMDGFSKPPDDWVDYMKAAWAYEPKQRPELQDLKQFFQDILRRT</sequence>
<keyword evidence="4 5" id="KW-0067">ATP-binding</keyword>
<evidence type="ECO:0000313" key="8">
    <source>
        <dbReference type="EMBL" id="KAL3853547.1"/>
    </source>
</evidence>
<dbReference type="GO" id="GO:0004674">
    <property type="term" value="F:protein serine/threonine kinase activity"/>
    <property type="evidence" value="ECO:0007669"/>
    <property type="project" value="UniProtKB-KW"/>
</dbReference>
<name>A0ABD3UVQ5_SINWO</name>
<dbReference type="CDD" id="cd00180">
    <property type="entry name" value="PKc"/>
    <property type="match status" value="1"/>
</dbReference>
<proteinExistence type="inferred from homology"/>
<evidence type="ECO:0000256" key="5">
    <source>
        <dbReference type="PROSITE-ProRule" id="PRU10141"/>
    </source>
</evidence>
<dbReference type="SUPFAM" id="SSF56112">
    <property type="entry name" value="Protein kinase-like (PK-like)"/>
    <property type="match status" value="1"/>
</dbReference>
<dbReference type="PANTHER" id="PTHR26392">
    <property type="entry name" value="MITOGEN-ACTIVATED PROTEIN KINASE KINASE KINASE 7-RELATED"/>
    <property type="match status" value="1"/>
</dbReference>
<feature type="coiled-coil region" evidence="6">
    <location>
        <begin position="418"/>
        <end position="463"/>
    </location>
</feature>
<accession>A0ABD3UVQ5</accession>
<dbReference type="InterPro" id="IPR011009">
    <property type="entry name" value="Kinase-like_dom_sf"/>
</dbReference>
<dbReference type="SMART" id="SM00220">
    <property type="entry name" value="S_TKc"/>
    <property type="match status" value="1"/>
</dbReference>
<feature type="binding site" evidence="5">
    <location>
        <position position="767"/>
    </location>
    <ligand>
        <name>ATP</name>
        <dbReference type="ChEBI" id="CHEBI:30616"/>
    </ligand>
</feature>
<dbReference type="Proteomes" id="UP001634394">
    <property type="component" value="Unassembled WGS sequence"/>
</dbReference>
<keyword evidence="2" id="KW-0723">Serine/threonine-protein kinase</keyword>
<evidence type="ECO:0000256" key="6">
    <source>
        <dbReference type="SAM" id="Coils"/>
    </source>
</evidence>
<keyword evidence="9" id="KW-1185">Reference proteome</keyword>
<gene>
    <name evidence="8" type="ORF">ACJMK2_017082</name>
</gene>
<dbReference type="SUPFAM" id="SSF52540">
    <property type="entry name" value="P-loop containing nucleoside triphosphate hydrolases"/>
    <property type="match status" value="1"/>
</dbReference>
<keyword evidence="2" id="KW-0418">Kinase</keyword>
<evidence type="ECO:0000256" key="4">
    <source>
        <dbReference type="ARBA" id="ARBA00022840"/>
    </source>
</evidence>
<comment type="caution">
    <text evidence="8">The sequence shown here is derived from an EMBL/GenBank/DDBJ whole genome shotgun (WGS) entry which is preliminary data.</text>
</comment>
<dbReference type="InterPro" id="IPR017441">
    <property type="entry name" value="Protein_kinase_ATP_BS"/>
</dbReference>
<dbReference type="Gene3D" id="1.10.510.10">
    <property type="entry name" value="Transferase(Phosphotransferase) domain 1"/>
    <property type="match status" value="1"/>
</dbReference>
<dbReference type="GO" id="GO:0005524">
    <property type="term" value="F:ATP binding"/>
    <property type="evidence" value="ECO:0007669"/>
    <property type="project" value="UniProtKB-UniRule"/>
</dbReference>
<dbReference type="InterPro" id="IPR045063">
    <property type="entry name" value="Dynamin_N"/>
</dbReference>
<evidence type="ECO:0000256" key="3">
    <source>
        <dbReference type="ARBA" id="ARBA00022741"/>
    </source>
</evidence>
<dbReference type="PANTHER" id="PTHR26392:SF92">
    <property type="entry name" value="PROTEIN KINASE DOMAIN-CONTAINING PROTEIN"/>
    <property type="match status" value="1"/>
</dbReference>
<dbReference type="Pfam" id="PF00350">
    <property type="entry name" value="Dynamin_N"/>
    <property type="match status" value="1"/>
</dbReference>
<keyword evidence="2" id="KW-0808">Transferase</keyword>
<evidence type="ECO:0000259" key="7">
    <source>
        <dbReference type="PROSITE" id="PS50011"/>
    </source>
</evidence>
<comment type="similarity">
    <text evidence="1">Belongs to the protein kinase superfamily. TKL Ser/Thr protein kinase family. ROCO subfamily.</text>
</comment>
<keyword evidence="6" id="KW-0175">Coiled coil</keyword>
<dbReference type="InterPro" id="IPR001245">
    <property type="entry name" value="Ser-Thr/Tyr_kinase_cat_dom"/>
</dbReference>
<evidence type="ECO:0000313" key="9">
    <source>
        <dbReference type="Proteomes" id="UP001634394"/>
    </source>
</evidence>
<dbReference type="EMBL" id="JBJQND010000015">
    <property type="protein sequence ID" value="KAL3853547.1"/>
    <property type="molecule type" value="Genomic_DNA"/>
</dbReference>
<dbReference type="InterPro" id="IPR027417">
    <property type="entry name" value="P-loop_NTPase"/>
</dbReference>